<dbReference type="Proteomes" id="UP000510647">
    <property type="component" value="Chromosome 5"/>
</dbReference>
<sequence length="642" mass="73756">MLSLERARAILGDDKLLDEDKTRDCFQCIFDSTLSFSEPESYLILVGSFVLQCDPSFLCNTAIKNVQFWHLSKEVLEKATSEELIIYLNTLLRPILECPEKYKDSYTSLCQAASSDDLILGTLVMNLCMEDLSFDTVAGILNCISAFFACHTYLVTFSPADAAHIIPNFILRSLETGLWDVLTAMLSVNDGRIEIINKLVGYRRKMLTFLKLVAIHDYQTPLKDRLLTALDKASGEQKVKFEETAEFRNMNNVNLLQALNISTFLNSKNLTFLKTLTEQQLFGTRPFPLFYACLHVCDTTDDMIEKLEKKNTDVVHNITFSLNKDKLMYALMDRLLKSWVESQAESEEDLNSLLMLMPITFERINKSIPDSSKLSPREYLRLALNVIQEVNYKLARQLQLDALTETTYEKWSKHVGYFDDMLANQVRDYLHHQRLLQLQKGTWGYAENPLDPKIKSPKVYFMVLSANQAKLLVREYSGISERTPFTEENEILTPSESEHSDEKSKTRVVPISSICFFTSERISFNDKTPTDSHLVNVIQKNVYTKVEFFNESDKSLLVVFFHTKEAIYCWLDGLQLVCGMKHRGGLSNGTTDQIETLIDVRKTVQMINLTENAISPEHSDSDDEEYYDINKLKEITSNFYYE</sequence>
<dbReference type="Pfam" id="PF16457">
    <property type="entry name" value="PH_12"/>
    <property type="match status" value="1"/>
</dbReference>
<dbReference type="OrthoDB" id="28413at2759"/>
<evidence type="ECO:0000259" key="1">
    <source>
        <dbReference type="Pfam" id="PF16457"/>
    </source>
</evidence>
<organism evidence="2 3">
    <name type="scientific">Torulaspora globosa</name>
    <dbReference type="NCBI Taxonomy" id="48254"/>
    <lineage>
        <taxon>Eukaryota</taxon>
        <taxon>Fungi</taxon>
        <taxon>Dikarya</taxon>
        <taxon>Ascomycota</taxon>
        <taxon>Saccharomycotina</taxon>
        <taxon>Saccharomycetes</taxon>
        <taxon>Saccharomycetales</taxon>
        <taxon>Saccharomycetaceae</taxon>
        <taxon>Torulaspora</taxon>
    </lineage>
</organism>
<evidence type="ECO:0000313" key="3">
    <source>
        <dbReference type="Proteomes" id="UP000510647"/>
    </source>
</evidence>
<name>A0A7H9HUP3_9SACH</name>
<proteinExistence type="predicted"/>
<protein>
    <recommendedName>
        <fullName evidence="1">PH domain-containing protein</fullName>
    </recommendedName>
</protein>
<reference evidence="2 3" key="1">
    <citation type="submission" date="2020-06" db="EMBL/GenBank/DDBJ databases">
        <title>The yeast mating-type switching endonuclease HO is a domesticated member of an unorthodox homing genetic element family.</title>
        <authorList>
            <person name="Coughlan A.Y."/>
            <person name="Lombardi L."/>
            <person name="Braun-Galleani S."/>
            <person name="Martos A.R."/>
            <person name="Galeote V."/>
            <person name="Bigey F."/>
            <person name="Dequin S."/>
            <person name="Byrne K.P."/>
            <person name="Wolfe K.H."/>
        </authorList>
    </citation>
    <scope>NUCLEOTIDE SEQUENCE [LARGE SCALE GENOMIC DNA]</scope>
    <source>
        <strain evidence="2 3">CBS2947</strain>
    </source>
</reference>
<dbReference type="InterPro" id="IPR001849">
    <property type="entry name" value="PH_domain"/>
</dbReference>
<accession>A0A7H9HUP3</accession>
<evidence type="ECO:0000313" key="2">
    <source>
        <dbReference type="EMBL" id="QLQ81080.1"/>
    </source>
</evidence>
<dbReference type="AlphaFoldDB" id="A0A7H9HUP3"/>
<dbReference type="EMBL" id="CP059271">
    <property type="protein sequence ID" value="QLQ81080.1"/>
    <property type="molecule type" value="Genomic_DNA"/>
</dbReference>
<feature type="domain" description="PH" evidence="1">
    <location>
        <begin position="432"/>
        <end position="576"/>
    </location>
</feature>
<keyword evidence="3" id="KW-1185">Reference proteome</keyword>
<gene>
    <name evidence="2" type="ORF">HG537_0E04350</name>
</gene>